<feature type="compositionally biased region" description="Basic and acidic residues" evidence="1">
    <location>
        <begin position="103"/>
        <end position="115"/>
    </location>
</feature>
<organism evidence="2">
    <name type="scientific">Aplanochytrium stocchinoi</name>
    <dbReference type="NCBI Taxonomy" id="215587"/>
    <lineage>
        <taxon>Eukaryota</taxon>
        <taxon>Sar</taxon>
        <taxon>Stramenopiles</taxon>
        <taxon>Bigyra</taxon>
        <taxon>Labyrinthulomycetes</taxon>
        <taxon>Thraustochytrida</taxon>
        <taxon>Thraustochytriidae</taxon>
        <taxon>Aplanochytrium</taxon>
    </lineage>
</organism>
<dbReference type="EMBL" id="HBIN01023773">
    <property type="protein sequence ID" value="CAE0448225.1"/>
    <property type="molecule type" value="Transcribed_RNA"/>
</dbReference>
<accession>A0A7S3PRY5</accession>
<evidence type="ECO:0000256" key="1">
    <source>
        <dbReference type="SAM" id="MobiDB-lite"/>
    </source>
</evidence>
<sequence>MERTKRQKCVVNEVMSVCVHLHKSIEHLRETVYAQKCCINRLSARIVELEKEKSVAKAVKDAESSSVLCQYDDVDESCLQKQKLEYYLSSPPGLTPMDSDNEETVRGPEFDHDENNGIEWNG</sequence>
<gene>
    <name evidence="2" type="ORF">ASTO00021_LOCUS18189</name>
</gene>
<proteinExistence type="predicted"/>
<reference evidence="2" key="1">
    <citation type="submission" date="2021-01" db="EMBL/GenBank/DDBJ databases">
        <authorList>
            <person name="Corre E."/>
            <person name="Pelletier E."/>
            <person name="Niang G."/>
            <person name="Scheremetjew M."/>
            <person name="Finn R."/>
            <person name="Kale V."/>
            <person name="Holt S."/>
            <person name="Cochrane G."/>
            <person name="Meng A."/>
            <person name="Brown T."/>
            <person name="Cohen L."/>
        </authorList>
    </citation>
    <scope>NUCLEOTIDE SEQUENCE</scope>
    <source>
        <strain evidence="2">GSBS06</strain>
    </source>
</reference>
<name>A0A7S3PRY5_9STRA</name>
<feature type="region of interest" description="Disordered" evidence="1">
    <location>
        <begin position="89"/>
        <end position="122"/>
    </location>
</feature>
<dbReference type="AlphaFoldDB" id="A0A7S3PRY5"/>
<evidence type="ECO:0000313" key="2">
    <source>
        <dbReference type="EMBL" id="CAE0448225.1"/>
    </source>
</evidence>
<protein>
    <submittedName>
        <fullName evidence="2">Uncharacterized protein</fullName>
    </submittedName>
</protein>